<dbReference type="InterPro" id="IPR011009">
    <property type="entry name" value="Kinase-like_dom_sf"/>
</dbReference>
<keyword evidence="10" id="KW-0430">Lectin</keyword>
<dbReference type="Proteomes" id="UP000008022">
    <property type="component" value="Unassembled WGS sequence"/>
</dbReference>
<comment type="similarity">
    <text evidence="3">In the C-terminal section; belongs to the protein kinase superfamily. Ser/Thr protein kinase family.</text>
</comment>
<keyword evidence="12" id="KW-0418">Kinase</keyword>
<dbReference type="PROSITE" id="PS00107">
    <property type="entry name" value="PROTEIN_KINASE_ATP"/>
    <property type="match status" value="2"/>
</dbReference>
<feature type="signal peptide" evidence="22">
    <location>
        <begin position="1"/>
        <end position="23"/>
    </location>
</feature>
<feature type="domain" description="Protein kinase" evidence="23">
    <location>
        <begin position="358"/>
        <end position="617"/>
    </location>
</feature>
<keyword evidence="14 21" id="KW-1133">Transmembrane helix</keyword>
<evidence type="ECO:0000256" key="3">
    <source>
        <dbReference type="ARBA" id="ARBA00010217"/>
    </source>
</evidence>
<keyword evidence="8 21" id="KW-0812">Transmembrane</keyword>
<evidence type="ECO:0000256" key="13">
    <source>
        <dbReference type="ARBA" id="ARBA00022840"/>
    </source>
</evidence>
<keyword evidence="9 22" id="KW-0732">Signal</keyword>
<dbReference type="HOGENOM" id="CLU_000288_62_0_1"/>
<dbReference type="GO" id="GO:0005524">
    <property type="term" value="F:ATP binding"/>
    <property type="evidence" value="ECO:0007669"/>
    <property type="project" value="UniProtKB-UniRule"/>
</dbReference>
<dbReference type="InterPro" id="IPR017441">
    <property type="entry name" value="Protein_kinase_ATP_BS"/>
</dbReference>
<reference evidence="25" key="1">
    <citation type="submission" date="2013-06" db="EMBL/GenBank/DDBJ databases">
        <authorList>
            <person name="Zhao Q."/>
        </authorList>
    </citation>
    <scope>NUCLEOTIDE SEQUENCE</scope>
    <source>
        <strain evidence="25">cv. W1943</strain>
    </source>
</reference>
<feature type="transmembrane region" description="Helical" evidence="21">
    <location>
        <begin position="1636"/>
        <end position="1658"/>
    </location>
</feature>
<evidence type="ECO:0000256" key="11">
    <source>
        <dbReference type="ARBA" id="ARBA00022741"/>
    </source>
</evidence>
<dbReference type="InterPro" id="IPR000719">
    <property type="entry name" value="Prot_kinase_dom"/>
</dbReference>
<protein>
    <recommendedName>
        <fullName evidence="4">non-specific serine/threonine protein kinase</fullName>
        <ecNumber evidence="4">2.7.11.1</ecNumber>
    </recommendedName>
</protein>
<dbReference type="Pfam" id="PF00139">
    <property type="entry name" value="Lectin_legB"/>
    <property type="match status" value="3"/>
</dbReference>
<dbReference type="Gene3D" id="2.60.120.200">
    <property type="match status" value="3"/>
</dbReference>
<evidence type="ECO:0000256" key="7">
    <source>
        <dbReference type="ARBA" id="ARBA00022679"/>
    </source>
</evidence>
<dbReference type="PROSITE" id="PS50011">
    <property type="entry name" value="PROTEIN_KINASE_DOM"/>
    <property type="match status" value="3"/>
</dbReference>
<evidence type="ECO:0000256" key="19">
    <source>
        <dbReference type="ARBA" id="ARBA00048977"/>
    </source>
</evidence>
<keyword evidence="17" id="KW-0325">Glycoprotein</keyword>
<evidence type="ECO:0000259" key="23">
    <source>
        <dbReference type="PROSITE" id="PS50011"/>
    </source>
</evidence>
<comment type="catalytic activity">
    <reaction evidence="19">
        <text>L-seryl-[protein] + ATP = O-phospho-L-seryl-[protein] + ADP + H(+)</text>
        <dbReference type="Rhea" id="RHEA:17989"/>
        <dbReference type="Rhea" id="RHEA-COMP:9863"/>
        <dbReference type="Rhea" id="RHEA-COMP:11604"/>
        <dbReference type="ChEBI" id="CHEBI:15378"/>
        <dbReference type="ChEBI" id="CHEBI:29999"/>
        <dbReference type="ChEBI" id="CHEBI:30616"/>
        <dbReference type="ChEBI" id="CHEBI:83421"/>
        <dbReference type="ChEBI" id="CHEBI:456216"/>
        <dbReference type="EC" id="2.7.11.1"/>
    </reaction>
    <physiologicalReaction direction="left-to-right" evidence="19">
        <dbReference type="Rhea" id="RHEA:17990"/>
    </physiologicalReaction>
</comment>
<evidence type="ECO:0000256" key="12">
    <source>
        <dbReference type="ARBA" id="ARBA00022777"/>
    </source>
</evidence>
<dbReference type="Gene3D" id="3.30.200.20">
    <property type="entry name" value="Phosphorylase Kinase, domain 1"/>
    <property type="match status" value="3"/>
</dbReference>
<keyword evidence="6" id="KW-0723">Serine/threonine-protein kinase</keyword>
<dbReference type="SUPFAM" id="SSF49899">
    <property type="entry name" value="Concanavalin A-like lectins/glucanases"/>
    <property type="match status" value="3"/>
</dbReference>
<dbReference type="GO" id="GO:0004674">
    <property type="term" value="F:protein serine/threonine kinase activity"/>
    <property type="evidence" value="ECO:0007669"/>
    <property type="project" value="UniProtKB-KW"/>
</dbReference>
<keyword evidence="11 20" id="KW-0547">Nucleotide-binding</keyword>
<dbReference type="FunFam" id="3.30.200.20:FF:000112">
    <property type="entry name" value="Lectin-domain containing receptor kinase A4.3"/>
    <property type="match status" value="2"/>
</dbReference>
<evidence type="ECO:0000256" key="21">
    <source>
        <dbReference type="SAM" id="Phobius"/>
    </source>
</evidence>
<sequence>MSFMLLLLLLLSLILNLASPTTAASGDGDGDQFIYSGFHGSNLTVDGAASITPDGLLQLTDGAAYLKGHAFHPSPVRLRRDVSTSTTTTTVRSFSVTFVFGIVSVYPDFSAHGMAFVVSPTTNLSSSLPAKYLGLTNVQNDGNASNHMLAVELDTIQSVEFRDINANHVGVDINGLQSVRAYNAGYYDDVSGEFRSLKLISRQAMQVWVDYHGGEKKQLDVTMAPLRMARPVKPLLSVTHDLSTVLADVVYLGFSAATGRVNSRHCVLGWSLGINGPAPAIDIDKLPKLPRAGPKPRSRVLEIVLPIVTATIVLVVGGAIVMVVRRRSRYAELREDWEVEFGPHRFSYKELFRATDGFADKHLLGLGGFGKVYRGVLPKSKLEVAVKKVSHESRQGMKEFVAEIVSIGRIRHRNLVQLLGYCRRKGELLLVYAYIPNGSLDKYLHSEEDKPILSWAQRFRIIKGIASGLLYLHERWEKVVVHRDIKASNILLDKDMNGQLGDFGLARLYDHGTDSQTTHVVGTMGYLAPELIRTGKASPLTDVFAFGVFLLEVTCGQKPIKEKNPQGSHIALVDWVLEHWRDGSLMDTVDGRLHGEYDAGEAALVLKLGLLCSHPFAAVRPRMGQVTRCLAGEAPLPELTPADMGFDVLAMMQDKGFDTSVVSDHYHVYQTTMSFLPLILFFFLGLNLASITNGDDNHQFVYNGFTSANNLSLDGVAMVTPDGLVELTNDGIRVKGHAFYPSPLHFRETPNGTVQSFSVSFVFGIVPTFSDLNSGHGITFVIAPSKNFSDAIAAQYFGLFNSETNGNDRGHIFAIELDTVKNTEFGDMNDNHVGIDINNLTSLQSYPAGYYEESGRFKNLTLASMEAIQVWVDYDREATRINVTMAPLAMAKPVRPLLSATYNLSGLLMERSYIGFSSSTGATSARHYLLGWSFSMNGGTVLAIDIAKLPKLPRVGPKSDPSNLLQIILPVATAAFLVAVGATVFLLVRRRMRYTELREDWEIDFGPRRFTYKDLFHATEGFQNKNLLGTGGAGRVYKGMLLGSKQEIAVKKIPQNSKESMKQFVAEIVSIGCLDHRNLVHLLGYSRRKGELILVYEYMSNGSLEKYLYGQDGRCTLDWGQRFHIIKGIASGLLYLHEEWEKVVIHRDVKPSNILLDNKMNAKIGDFGLSRLHDHGANPQTTHVVGTIGYLAPEIALTGKVTPLADVFSFGILALEITCGQKPMKQNAQGIQQTLVGWVLECWKKGSVVDAVDANLQADYDNAEAGLVLKLGLLCSHPSEHSRPNMRQVTQYLNGDMPLPETISNPGFGLFHLMQERESPTFCNACWRRLKLYTVAHNQFNSLPIPSPAMKYTFLLFLCLASFVTCSEHQFVFSGFTGSNLVVDGATTITEDGLLELTNGANNIEGHAFYPTPLRFRKSPNGTVQSFSVSFVFSILQKYANRSNDGMAFFIAPSKNFSDASLPAQYLGLLNNKNNGNRSNDLFAVELDTFQNKEFQDMDDNHVGINVNSMKSLDAHYAGFYEDRSGIFRNLTLVIHEAMQVWFDYDGDAKKINVTLAPAKLAKPKRPLLSVTYDLSTVVADSAYIGFSAATGGVVNTKHCVLGWSFRMNGPAQAIDISRLPKLPNLGSKKSHSSRILVIISPVATAVLIFLVGVLLVLCVRRRLKYTEIQEDWEVEFGPHRFSYKVLYDATEGFKDKNLLGVGGFGKVYKGVLPVSKQVVAVKCVSHESSQGMKEFVAEIVSIGQLRHRNLVQLLGYCRRKGELLLVYDYMSNGSLDNYLYCDLTEPTLDWAQRFNIVKGVTSGLLYLHEKWGKIVIHRDIKASNVLLDKDMNARLGDFGLSRLYDHGTDPQTTHLVGTMGYLAPELVFTGKASPVTDIFAFGVFLLEVTCGQRPLNNNQQDNQPLMLVDWVLEHWQKGLLPETVDKRLQGNYNVDEACLVLKLGLLCSHPIAMERPTMSQVQRYLDGDAPLPELAPSELKFNMVALMQGQGFDSYVLPCLSLSSVVSIETSPEVDDDTASV</sequence>
<feature type="domain" description="Protein kinase" evidence="23">
    <location>
        <begin position="1694"/>
        <end position="1953"/>
    </location>
</feature>
<evidence type="ECO:0000256" key="20">
    <source>
        <dbReference type="PROSITE-ProRule" id="PRU10141"/>
    </source>
</evidence>
<dbReference type="EC" id="2.7.11.1" evidence="4"/>
<evidence type="ECO:0000313" key="24">
    <source>
        <dbReference type="EnsemblPlants" id="ORUFI07G01780.2"/>
    </source>
</evidence>
<organism evidence="24 25">
    <name type="scientific">Oryza rufipogon</name>
    <name type="common">Brownbeard rice</name>
    <name type="synonym">Asian wild rice</name>
    <dbReference type="NCBI Taxonomy" id="4529"/>
    <lineage>
        <taxon>Eukaryota</taxon>
        <taxon>Viridiplantae</taxon>
        <taxon>Streptophyta</taxon>
        <taxon>Embryophyta</taxon>
        <taxon>Tracheophyta</taxon>
        <taxon>Spermatophyta</taxon>
        <taxon>Magnoliopsida</taxon>
        <taxon>Liliopsida</taxon>
        <taxon>Poales</taxon>
        <taxon>Poaceae</taxon>
        <taxon>BOP clade</taxon>
        <taxon>Oryzoideae</taxon>
        <taxon>Oryzeae</taxon>
        <taxon>Oryzinae</taxon>
        <taxon>Oryza</taxon>
    </lineage>
</organism>
<dbReference type="STRING" id="4529.A0A0E0Q3M9"/>
<name>A0A0E0Q3M9_ORYRU</name>
<accession>A0A0E0Q3M9</accession>
<dbReference type="Gramene" id="ORUFI07G01780.2">
    <property type="protein sequence ID" value="ORUFI07G01780.2"/>
    <property type="gene ID" value="ORUFI07G01780"/>
</dbReference>
<evidence type="ECO:0000256" key="5">
    <source>
        <dbReference type="ARBA" id="ARBA00022475"/>
    </source>
</evidence>
<comment type="similarity">
    <text evidence="2">In the N-terminal section; belongs to the leguminous lectin family.</text>
</comment>
<evidence type="ECO:0000256" key="9">
    <source>
        <dbReference type="ARBA" id="ARBA00022729"/>
    </source>
</evidence>
<feature type="binding site" evidence="20">
    <location>
        <position position="1723"/>
    </location>
    <ligand>
        <name>ATP</name>
        <dbReference type="ChEBI" id="CHEBI:30616"/>
    </ligand>
</feature>
<feature type="binding site" evidence="20">
    <location>
        <position position="388"/>
    </location>
    <ligand>
        <name>ATP</name>
        <dbReference type="ChEBI" id="CHEBI:30616"/>
    </ligand>
</feature>
<keyword evidence="13 20" id="KW-0067">ATP-binding</keyword>
<keyword evidence="7" id="KW-0808">Transferase</keyword>
<dbReference type="SMART" id="SM00220">
    <property type="entry name" value="S_TKc"/>
    <property type="match status" value="3"/>
</dbReference>
<dbReference type="PANTHER" id="PTHR27007">
    <property type="match status" value="1"/>
</dbReference>
<evidence type="ECO:0000256" key="17">
    <source>
        <dbReference type="ARBA" id="ARBA00023180"/>
    </source>
</evidence>
<dbReference type="CDD" id="cd14066">
    <property type="entry name" value="STKc_IRAK"/>
    <property type="match status" value="2"/>
</dbReference>
<feature type="domain" description="Protein kinase" evidence="23">
    <location>
        <begin position="1022"/>
        <end position="1293"/>
    </location>
</feature>
<dbReference type="CDD" id="cd06899">
    <property type="entry name" value="lectin_legume_LecRK_Arcelin_ConA"/>
    <property type="match status" value="3"/>
</dbReference>
<dbReference type="GO" id="GO:1901001">
    <property type="term" value="P:negative regulation of response to salt stress"/>
    <property type="evidence" value="ECO:0007669"/>
    <property type="project" value="UniProtKB-ARBA"/>
</dbReference>
<dbReference type="FunFam" id="1.10.510.10:FF:000517">
    <property type="entry name" value="Putative receptor kinase Lecrk"/>
    <property type="match status" value="3"/>
</dbReference>
<evidence type="ECO:0000256" key="10">
    <source>
        <dbReference type="ARBA" id="ARBA00022734"/>
    </source>
</evidence>
<dbReference type="InterPro" id="IPR019825">
    <property type="entry name" value="Lectin_legB_Mn/Ca_BS"/>
</dbReference>
<dbReference type="OMA" id="DHYHVYQ"/>
<dbReference type="InterPro" id="IPR001220">
    <property type="entry name" value="Legume_lectin_dom"/>
</dbReference>
<dbReference type="SUPFAM" id="SSF56112">
    <property type="entry name" value="Protein kinase-like (PK-like)"/>
    <property type="match status" value="3"/>
</dbReference>
<keyword evidence="25" id="KW-1185">Reference proteome</keyword>
<dbReference type="GO" id="GO:0005886">
    <property type="term" value="C:plasma membrane"/>
    <property type="evidence" value="ECO:0007669"/>
    <property type="project" value="UniProtKB-SubCell"/>
</dbReference>
<evidence type="ECO:0000256" key="16">
    <source>
        <dbReference type="ARBA" id="ARBA00023170"/>
    </source>
</evidence>
<evidence type="ECO:0000256" key="22">
    <source>
        <dbReference type="SAM" id="SignalP"/>
    </source>
</evidence>
<reference evidence="24" key="2">
    <citation type="submission" date="2015-06" db="UniProtKB">
        <authorList>
            <consortium name="EnsemblPlants"/>
        </authorList>
    </citation>
    <scope>IDENTIFICATION</scope>
</reference>
<keyword evidence="15 21" id="KW-0472">Membrane</keyword>
<keyword evidence="16" id="KW-0675">Receptor</keyword>
<feature type="transmembrane region" description="Helical" evidence="21">
    <location>
        <begin position="967"/>
        <end position="988"/>
    </location>
</feature>
<evidence type="ECO:0000256" key="18">
    <source>
        <dbReference type="ARBA" id="ARBA00048659"/>
    </source>
</evidence>
<evidence type="ECO:0000313" key="25">
    <source>
        <dbReference type="Proteomes" id="UP000008022"/>
    </source>
</evidence>
<dbReference type="PROSITE" id="PS00108">
    <property type="entry name" value="PROTEIN_KINASE_ST"/>
    <property type="match status" value="3"/>
</dbReference>
<evidence type="ECO:0000256" key="6">
    <source>
        <dbReference type="ARBA" id="ARBA00022527"/>
    </source>
</evidence>
<evidence type="ECO:0000256" key="1">
    <source>
        <dbReference type="ARBA" id="ARBA00004251"/>
    </source>
</evidence>
<feature type="transmembrane region" description="Helical" evidence="21">
    <location>
        <begin position="303"/>
        <end position="324"/>
    </location>
</feature>
<proteinExistence type="inferred from homology"/>
<dbReference type="InterPro" id="IPR008271">
    <property type="entry name" value="Ser/Thr_kinase_AS"/>
</dbReference>
<evidence type="ECO:0000256" key="14">
    <source>
        <dbReference type="ARBA" id="ARBA00022989"/>
    </source>
</evidence>
<dbReference type="GO" id="GO:0030246">
    <property type="term" value="F:carbohydrate binding"/>
    <property type="evidence" value="ECO:0007669"/>
    <property type="project" value="UniProtKB-KW"/>
</dbReference>
<keyword evidence="5" id="KW-1003">Cell membrane</keyword>
<dbReference type="InterPro" id="IPR013320">
    <property type="entry name" value="ConA-like_dom_sf"/>
</dbReference>
<comment type="subcellular location">
    <subcellularLocation>
        <location evidence="1">Cell membrane</location>
        <topology evidence="1">Single-pass type I membrane protein</topology>
    </subcellularLocation>
</comment>
<dbReference type="InterPro" id="IPR050528">
    <property type="entry name" value="L-type_Lectin-RKs"/>
</dbReference>
<dbReference type="Gene3D" id="1.10.510.10">
    <property type="entry name" value="Transferase(Phosphotransferase) domain 1"/>
    <property type="match status" value="3"/>
</dbReference>
<feature type="chain" id="PRO_5002370790" description="non-specific serine/threonine protein kinase" evidence="22">
    <location>
        <begin position="24"/>
        <end position="2022"/>
    </location>
</feature>
<dbReference type="eggNOG" id="ENOG502QSJ4">
    <property type="taxonomic scope" value="Eukaryota"/>
</dbReference>
<evidence type="ECO:0000256" key="8">
    <source>
        <dbReference type="ARBA" id="ARBA00022692"/>
    </source>
</evidence>
<dbReference type="Pfam" id="PF00069">
    <property type="entry name" value="Pkinase"/>
    <property type="match status" value="3"/>
</dbReference>
<evidence type="ECO:0000256" key="4">
    <source>
        <dbReference type="ARBA" id="ARBA00012513"/>
    </source>
</evidence>
<dbReference type="PROSITE" id="PS00307">
    <property type="entry name" value="LECTIN_LEGUME_BETA"/>
    <property type="match status" value="1"/>
</dbReference>
<comment type="catalytic activity">
    <reaction evidence="18">
        <text>L-threonyl-[protein] + ATP = O-phospho-L-threonyl-[protein] + ADP + H(+)</text>
        <dbReference type="Rhea" id="RHEA:46608"/>
        <dbReference type="Rhea" id="RHEA-COMP:11060"/>
        <dbReference type="Rhea" id="RHEA-COMP:11605"/>
        <dbReference type="ChEBI" id="CHEBI:15378"/>
        <dbReference type="ChEBI" id="CHEBI:30013"/>
        <dbReference type="ChEBI" id="CHEBI:30616"/>
        <dbReference type="ChEBI" id="CHEBI:61977"/>
        <dbReference type="ChEBI" id="CHEBI:456216"/>
        <dbReference type="EC" id="2.7.11.1"/>
    </reaction>
    <physiologicalReaction direction="left-to-right" evidence="18">
        <dbReference type="Rhea" id="RHEA:46609"/>
    </physiologicalReaction>
</comment>
<evidence type="ECO:0000256" key="2">
    <source>
        <dbReference type="ARBA" id="ARBA00008536"/>
    </source>
</evidence>
<dbReference type="FunFam" id="3.30.200.20:FF:001118">
    <property type="entry name" value="Os07g0129900 protein"/>
    <property type="match status" value="1"/>
</dbReference>
<evidence type="ECO:0000256" key="15">
    <source>
        <dbReference type="ARBA" id="ARBA00023136"/>
    </source>
</evidence>
<dbReference type="EnsemblPlants" id="ORUFI07G01780.2">
    <property type="protein sequence ID" value="ORUFI07G01780.2"/>
    <property type="gene ID" value="ORUFI07G01780"/>
</dbReference>
<dbReference type="FunFam" id="2.60.120.200:FF:000051">
    <property type="entry name" value="L-type lectin-domain containing receptor kinase V.9"/>
    <property type="match status" value="3"/>
</dbReference>